<dbReference type="Pfam" id="PF01891">
    <property type="entry name" value="CbiM"/>
    <property type="match status" value="1"/>
</dbReference>
<feature type="transmembrane region" description="Helical" evidence="7">
    <location>
        <begin position="70"/>
        <end position="98"/>
    </location>
</feature>
<feature type="transmembrane region" description="Helical" evidence="7">
    <location>
        <begin position="138"/>
        <end position="159"/>
    </location>
</feature>
<dbReference type="OrthoDB" id="5297929at2"/>
<protein>
    <submittedName>
        <fullName evidence="8">Putative membrane protein</fullName>
    </submittedName>
</protein>
<name>A0A4R1HB80_9GAMM</name>
<feature type="transmembrane region" description="Helical" evidence="7">
    <location>
        <begin position="40"/>
        <end position="58"/>
    </location>
</feature>
<comment type="caution">
    <text evidence="8">The sequence shown here is derived from an EMBL/GenBank/DDBJ whole genome shotgun (WGS) entry which is preliminary data.</text>
</comment>
<dbReference type="GO" id="GO:0000041">
    <property type="term" value="P:transition metal ion transport"/>
    <property type="evidence" value="ECO:0007669"/>
    <property type="project" value="InterPro"/>
</dbReference>
<dbReference type="EMBL" id="SMFX01000001">
    <property type="protein sequence ID" value="TCK17773.1"/>
    <property type="molecule type" value="Genomic_DNA"/>
</dbReference>
<dbReference type="GO" id="GO:0005886">
    <property type="term" value="C:plasma membrane"/>
    <property type="evidence" value="ECO:0007669"/>
    <property type="project" value="UniProtKB-SubCell"/>
</dbReference>
<evidence type="ECO:0000256" key="3">
    <source>
        <dbReference type="ARBA" id="ARBA00022475"/>
    </source>
</evidence>
<evidence type="ECO:0000256" key="5">
    <source>
        <dbReference type="ARBA" id="ARBA00022989"/>
    </source>
</evidence>
<evidence type="ECO:0000256" key="2">
    <source>
        <dbReference type="ARBA" id="ARBA00022448"/>
    </source>
</evidence>
<dbReference type="RefSeq" id="WP_132971622.1">
    <property type="nucleotide sequence ID" value="NZ_SMFX01000001.1"/>
</dbReference>
<evidence type="ECO:0000256" key="6">
    <source>
        <dbReference type="ARBA" id="ARBA00023136"/>
    </source>
</evidence>
<dbReference type="Proteomes" id="UP000295707">
    <property type="component" value="Unassembled WGS sequence"/>
</dbReference>
<evidence type="ECO:0000256" key="1">
    <source>
        <dbReference type="ARBA" id="ARBA00004651"/>
    </source>
</evidence>
<gene>
    <name evidence="8" type="ORF">DFR30_1015</name>
</gene>
<accession>A0A4R1HB80</accession>
<dbReference type="AlphaFoldDB" id="A0A4R1HB80"/>
<evidence type="ECO:0000256" key="4">
    <source>
        <dbReference type="ARBA" id="ARBA00022692"/>
    </source>
</evidence>
<proteinExistence type="predicted"/>
<keyword evidence="5 7" id="KW-1133">Transmembrane helix</keyword>
<feature type="transmembrane region" description="Helical" evidence="7">
    <location>
        <begin position="7"/>
        <end position="28"/>
    </location>
</feature>
<dbReference type="InterPro" id="IPR002751">
    <property type="entry name" value="CbiM/NikMN"/>
</dbReference>
<keyword evidence="9" id="KW-1185">Reference proteome</keyword>
<reference evidence="8 9" key="1">
    <citation type="submission" date="2019-03" db="EMBL/GenBank/DDBJ databases">
        <title>Genomic Encyclopedia of Type Strains, Phase IV (KMG-IV): sequencing the most valuable type-strain genomes for metagenomic binning, comparative biology and taxonomic classification.</title>
        <authorList>
            <person name="Goeker M."/>
        </authorList>
    </citation>
    <scope>NUCLEOTIDE SEQUENCE [LARGE SCALE GENOMIC DNA]</scope>
    <source>
        <strain evidence="8 9">DSM 19610</strain>
    </source>
</reference>
<evidence type="ECO:0000256" key="7">
    <source>
        <dbReference type="SAM" id="Phobius"/>
    </source>
</evidence>
<dbReference type="Gene3D" id="1.10.1760.20">
    <property type="match status" value="1"/>
</dbReference>
<evidence type="ECO:0000313" key="8">
    <source>
        <dbReference type="EMBL" id="TCK17773.1"/>
    </source>
</evidence>
<keyword evidence="4 7" id="KW-0812">Transmembrane</keyword>
<organism evidence="8 9">
    <name type="scientific">Thiogranum longum</name>
    <dbReference type="NCBI Taxonomy" id="1537524"/>
    <lineage>
        <taxon>Bacteria</taxon>
        <taxon>Pseudomonadati</taxon>
        <taxon>Pseudomonadota</taxon>
        <taxon>Gammaproteobacteria</taxon>
        <taxon>Chromatiales</taxon>
        <taxon>Ectothiorhodospiraceae</taxon>
        <taxon>Thiogranum</taxon>
    </lineage>
</organism>
<evidence type="ECO:0000313" key="9">
    <source>
        <dbReference type="Proteomes" id="UP000295707"/>
    </source>
</evidence>
<keyword evidence="6 7" id="KW-0472">Membrane</keyword>
<sequence>MDFPAELIPAGLLWPANALFAMALLIALRRAPLARLLENHFSNLFFAACVMLLVLWNTRAGVLPALNFHLLGMTVVTLMFGWPLAMLAVLVVLVGSSFYTDTGFASLGINALVMGAIPVLVTTVLLRFAQRRLPHNFFVYIYVNGFLAAGLSILLSSLAGAGVMLASDAANAAWLSYQYYPYFPLIFFAEAIVNGMVMTALVALKPAWVCSFDDARYIHNK</sequence>
<comment type="subcellular location">
    <subcellularLocation>
        <location evidence="1">Cell membrane</location>
        <topology evidence="1">Multi-pass membrane protein</topology>
    </subcellularLocation>
</comment>
<keyword evidence="2" id="KW-0813">Transport</keyword>
<keyword evidence="3" id="KW-1003">Cell membrane</keyword>
<feature type="transmembrane region" description="Helical" evidence="7">
    <location>
        <begin position="179"/>
        <end position="204"/>
    </location>
</feature>
<feature type="transmembrane region" description="Helical" evidence="7">
    <location>
        <begin position="104"/>
        <end position="126"/>
    </location>
</feature>